<dbReference type="GeneID" id="17777147"/>
<sequence length="74" mass="8941">MAKKLTPEQRIERALEDFHAYKSTWKRDDRGITPSFIFKGKRHTHIEMHQKIERKRKQITARILESINSEVKHD</sequence>
<dbReference type="Proteomes" id="UP000018643">
    <property type="component" value="Segment"/>
</dbReference>
<name>V5JWG6_9CAUD</name>
<reference evidence="1 2" key="1">
    <citation type="journal article" date="2013" name="Antimicrob. Agents Chemother.">
        <title>Predicting in vivo efficacy of therapeutic bacteriophages used to treat pulmonary infections.</title>
        <authorList>
            <person name="Henry M."/>
            <person name="Lavigne R."/>
            <person name="Debarbieux L."/>
        </authorList>
    </citation>
    <scope>NUCLEOTIDE SEQUENCE [LARGE SCALE GENOMIC DNA]</scope>
</reference>
<accession>V5JWG6</accession>
<dbReference type="KEGG" id="vg:17777147"/>
<protein>
    <submittedName>
        <fullName evidence="1">Uncharacterized protein</fullName>
    </submittedName>
</protein>
<dbReference type="EMBL" id="KC862295">
    <property type="protein sequence ID" value="AGR89084.1"/>
    <property type="molecule type" value="Genomic_DNA"/>
</dbReference>
<gene>
    <name evidence="1" type="ORF">CHA_P10130</name>
</gene>
<proteinExistence type="predicted"/>
<organism evidence="1 2">
    <name type="scientific">Pseudomonas phage CHA_P1</name>
    <dbReference type="NCBI Taxonomy" id="1327965"/>
    <lineage>
        <taxon>Viruses</taxon>
        <taxon>Duplodnaviria</taxon>
        <taxon>Heunggongvirae</taxon>
        <taxon>Uroviricota</taxon>
        <taxon>Caudoviricetes</taxon>
        <taxon>Vandenendeviridae</taxon>
        <taxon>Nankokuvirus</taxon>
        <taxon>Nankokuvirus PAKP3</taxon>
    </lineage>
</organism>
<evidence type="ECO:0000313" key="2">
    <source>
        <dbReference type="Proteomes" id="UP000018643"/>
    </source>
</evidence>
<dbReference type="RefSeq" id="YP_008858153.1">
    <property type="nucleotide sequence ID" value="NC_022974.1"/>
</dbReference>
<evidence type="ECO:0000313" key="1">
    <source>
        <dbReference type="EMBL" id="AGR89084.1"/>
    </source>
</evidence>